<sequence length="415" mass="46214">MHLLLRVVAVAAYLLLLLVPPPPLSRAATVVTRLPGFDGALPSRLETGYVGVDDATGAELFYYLVESERSPRADPLVLWHSGGPRCSALSALAFQIGPVRFVERRYDGALPRLVRNPYSLTQVASILFVDSPVGTGFSYARDPRGYDVGDISASLQILTFLRKWFDDHPWYLSNPFYLGGDSYAGKVTPLIAQHVSEGIEEMQYPLNLKGYIVGNPATGDKIDENSRIPFSHSFGIISDQLYEAAVENCKGDYVNPTNKLCSDVVQTINDLKSEVDKEGILDPVCPFASPKPWRDALRRKSLAEEHYPLSGPPDEPPFGCLAYRYYLSYFWANDNTTRAALGIKEGTVKEWIRCKLSGELPYTSDLPSSIEYHLNLTTRGYRALVYRFTITYANNLTFATIKGGRHIASENRPKE</sequence>
<feature type="signal peptide" evidence="2">
    <location>
        <begin position="1"/>
        <end position="27"/>
    </location>
</feature>
<dbReference type="PANTHER" id="PTHR11802:SF461">
    <property type="entry name" value="OS02G0687900 PROTEIN"/>
    <property type="match status" value="1"/>
</dbReference>
<keyword evidence="4" id="KW-1185">Reference proteome</keyword>
<protein>
    <submittedName>
        <fullName evidence="3">Uncharacterized protein</fullName>
    </submittedName>
</protein>
<accession>A0A8T0NAB8</accession>
<evidence type="ECO:0000256" key="2">
    <source>
        <dbReference type="SAM" id="SignalP"/>
    </source>
</evidence>
<comment type="caution">
    <text evidence="3">The sequence shown here is derived from an EMBL/GenBank/DDBJ whole genome shotgun (WGS) entry which is preliminary data.</text>
</comment>
<dbReference type="InterPro" id="IPR029058">
    <property type="entry name" value="AB_hydrolase_fold"/>
</dbReference>
<dbReference type="FunFam" id="3.40.50.1820:FF:000581">
    <property type="entry name" value="Os11g0431400 protein"/>
    <property type="match status" value="1"/>
</dbReference>
<dbReference type="GO" id="GO:0006508">
    <property type="term" value="P:proteolysis"/>
    <property type="evidence" value="ECO:0007669"/>
    <property type="project" value="InterPro"/>
</dbReference>
<dbReference type="PANTHER" id="PTHR11802">
    <property type="entry name" value="SERINE PROTEASE FAMILY S10 SERINE CARBOXYPEPTIDASE"/>
    <property type="match status" value="1"/>
</dbReference>
<gene>
    <name evidence="3" type="ORF">PVAP13_9KG035221</name>
</gene>
<evidence type="ECO:0000313" key="3">
    <source>
        <dbReference type="EMBL" id="KAG2546167.1"/>
    </source>
</evidence>
<reference evidence="3" key="1">
    <citation type="submission" date="2020-05" db="EMBL/GenBank/DDBJ databases">
        <title>WGS assembly of Panicum virgatum.</title>
        <authorList>
            <person name="Lovell J.T."/>
            <person name="Jenkins J."/>
            <person name="Shu S."/>
            <person name="Juenger T.E."/>
            <person name="Schmutz J."/>
        </authorList>
    </citation>
    <scope>NUCLEOTIDE SEQUENCE</scope>
    <source>
        <strain evidence="3">AP13</strain>
    </source>
</reference>
<keyword evidence="2" id="KW-0732">Signal</keyword>
<dbReference type="InterPro" id="IPR001563">
    <property type="entry name" value="Peptidase_S10"/>
</dbReference>
<organism evidence="3 4">
    <name type="scientific">Panicum virgatum</name>
    <name type="common">Blackwell switchgrass</name>
    <dbReference type="NCBI Taxonomy" id="38727"/>
    <lineage>
        <taxon>Eukaryota</taxon>
        <taxon>Viridiplantae</taxon>
        <taxon>Streptophyta</taxon>
        <taxon>Embryophyta</taxon>
        <taxon>Tracheophyta</taxon>
        <taxon>Spermatophyta</taxon>
        <taxon>Magnoliopsida</taxon>
        <taxon>Liliopsida</taxon>
        <taxon>Poales</taxon>
        <taxon>Poaceae</taxon>
        <taxon>PACMAD clade</taxon>
        <taxon>Panicoideae</taxon>
        <taxon>Panicodae</taxon>
        <taxon>Paniceae</taxon>
        <taxon>Panicinae</taxon>
        <taxon>Panicum</taxon>
        <taxon>Panicum sect. Hiantes</taxon>
    </lineage>
</organism>
<dbReference type="Pfam" id="PF00450">
    <property type="entry name" value="Peptidase_S10"/>
    <property type="match status" value="1"/>
</dbReference>
<dbReference type="Gene3D" id="3.40.50.12670">
    <property type="match status" value="1"/>
</dbReference>
<evidence type="ECO:0000256" key="1">
    <source>
        <dbReference type="ARBA" id="ARBA00009431"/>
    </source>
</evidence>
<dbReference type="GO" id="GO:0019748">
    <property type="term" value="P:secondary metabolic process"/>
    <property type="evidence" value="ECO:0007669"/>
    <property type="project" value="TreeGrafter"/>
</dbReference>
<dbReference type="GO" id="GO:0016747">
    <property type="term" value="F:acyltransferase activity, transferring groups other than amino-acyl groups"/>
    <property type="evidence" value="ECO:0007669"/>
    <property type="project" value="TreeGrafter"/>
</dbReference>
<dbReference type="GO" id="GO:0004185">
    <property type="term" value="F:serine-type carboxypeptidase activity"/>
    <property type="evidence" value="ECO:0007669"/>
    <property type="project" value="InterPro"/>
</dbReference>
<dbReference type="Proteomes" id="UP000823388">
    <property type="component" value="Chromosome 9K"/>
</dbReference>
<comment type="similarity">
    <text evidence="1">Belongs to the peptidase S10 family.</text>
</comment>
<dbReference type="AlphaFoldDB" id="A0A8T0NAB8"/>
<feature type="chain" id="PRO_5035856535" evidence="2">
    <location>
        <begin position="28"/>
        <end position="415"/>
    </location>
</feature>
<name>A0A8T0NAB8_PANVG</name>
<dbReference type="SUPFAM" id="SSF53474">
    <property type="entry name" value="alpha/beta-Hydrolases"/>
    <property type="match status" value="1"/>
</dbReference>
<proteinExistence type="inferred from homology"/>
<dbReference type="Gene3D" id="3.40.50.1820">
    <property type="entry name" value="alpha/beta hydrolase"/>
    <property type="match status" value="1"/>
</dbReference>
<dbReference type="EMBL" id="CM029053">
    <property type="protein sequence ID" value="KAG2546167.1"/>
    <property type="molecule type" value="Genomic_DNA"/>
</dbReference>
<evidence type="ECO:0000313" key="4">
    <source>
        <dbReference type="Proteomes" id="UP000823388"/>
    </source>
</evidence>
<dbReference type="PRINTS" id="PR00724">
    <property type="entry name" value="CRBOXYPTASEC"/>
</dbReference>